<dbReference type="Proteomes" id="UP001066276">
    <property type="component" value="Chromosome 2_1"/>
</dbReference>
<protein>
    <submittedName>
        <fullName evidence="1">Uncharacterized protein</fullName>
    </submittedName>
</protein>
<name>A0AAV7VDL3_PLEWA</name>
<gene>
    <name evidence="1" type="ORF">NDU88_002361</name>
</gene>
<dbReference type="EMBL" id="JANPWB010000003">
    <property type="protein sequence ID" value="KAJ1198521.1"/>
    <property type="molecule type" value="Genomic_DNA"/>
</dbReference>
<keyword evidence="2" id="KW-1185">Reference proteome</keyword>
<comment type="caution">
    <text evidence="1">The sequence shown here is derived from an EMBL/GenBank/DDBJ whole genome shotgun (WGS) entry which is preliminary data.</text>
</comment>
<proteinExistence type="predicted"/>
<accession>A0AAV7VDL3</accession>
<reference evidence="1" key="1">
    <citation type="journal article" date="2022" name="bioRxiv">
        <title>Sequencing and chromosome-scale assembly of the giantPleurodeles waltlgenome.</title>
        <authorList>
            <person name="Brown T."/>
            <person name="Elewa A."/>
            <person name="Iarovenko S."/>
            <person name="Subramanian E."/>
            <person name="Araus A.J."/>
            <person name="Petzold A."/>
            <person name="Susuki M."/>
            <person name="Suzuki K.-i.T."/>
            <person name="Hayashi T."/>
            <person name="Toyoda A."/>
            <person name="Oliveira C."/>
            <person name="Osipova E."/>
            <person name="Leigh N.D."/>
            <person name="Simon A."/>
            <person name="Yun M.H."/>
        </authorList>
    </citation>
    <scope>NUCLEOTIDE SEQUENCE</scope>
    <source>
        <strain evidence="1">20211129_DDA</strain>
        <tissue evidence="1">Liver</tissue>
    </source>
</reference>
<dbReference type="AlphaFoldDB" id="A0AAV7VDL3"/>
<sequence length="87" mass="9326">MSAGNGEQLKAQHTVRVHWIATQRRGLPKERCKGASLQLLTLASEGAARGLMHRSGLASTGLQTMNSGHSCVLLFDLPQGPYIPYPG</sequence>
<organism evidence="1 2">
    <name type="scientific">Pleurodeles waltl</name>
    <name type="common">Iberian ribbed newt</name>
    <dbReference type="NCBI Taxonomy" id="8319"/>
    <lineage>
        <taxon>Eukaryota</taxon>
        <taxon>Metazoa</taxon>
        <taxon>Chordata</taxon>
        <taxon>Craniata</taxon>
        <taxon>Vertebrata</taxon>
        <taxon>Euteleostomi</taxon>
        <taxon>Amphibia</taxon>
        <taxon>Batrachia</taxon>
        <taxon>Caudata</taxon>
        <taxon>Salamandroidea</taxon>
        <taxon>Salamandridae</taxon>
        <taxon>Pleurodelinae</taxon>
        <taxon>Pleurodeles</taxon>
    </lineage>
</organism>
<evidence type="ECO:0000313" key="2">
    <source>
        <dbReference type="Proteomes" id="UP001066276"/>
    </source>
</evidence>
<evidence type="ECO:0000313" key="1">
    <source>
        <dbReference type="EMBL" id="KAJ1198521.1"/>
    </source>
</evidence>